<dbReference type="Gene3D" id="3.30.700.10">
    <property type="entry name" value="Glycoprotein, Type 4 Pilin"/>
    <property type="match status" value="1"/>
</dbReference>
<accession>A0A5C5VBN1</accession>
<dbReference type="PROSITE" id="PS00018">
    <property type="entry name" value="EF_HAND_1"/>
    <property type="match status" value="1"/>
</dbReference>
<dbReference type="NCBIfam" id="TIGR04294">
    <property type="entry name" value="pre_pil_HX9DG"/>
    <property type="match status" value="1"/>
</dbReference>
<comment type="caution">
    <text evidence="4">The sequence shown here is derived from an EMBL/GenBank/DDBJ whole genome shotgun (WGS) entry which is preliminary data.</text>
</comment>
<dbReference type="AlphaFoldDB" id="A0A5C5VBN1"/>
<evidence type="ECO:0000313" key="4">
    <source>
        <dbReference type="EMBL" id="TWT35420.1"/>
    </source>
</evidence>
<dbReference type="Proteomes" id="UP000316714">
    <property type="component" value="Unassembled WGS sequence"/>
</dbReference>
<dbReference type="InterPro" id="IPR018247">
    <property type="entry name" value="EF_Hand_1_Ca_BS"/>
</dbReference>
<keyword evidence="1" id="KW-1133">Transmembrane helix</keyword>
<keyword evidence="1" id="KW-0472">Membrane</keyword>
<reference evidence="4 5" key="1">
    <citation type="submission" date="2019-02" db="EMBL/GenBank/DDBJ databases">
        <title>Deep-cultivation of Planctomycetes and their phenomic and genomic characterization uncovers novel biology.</title>
        <authorList>
            <person name="Wiegand S."/>
            <person name="Jogler M."/>
            <person name="Boedeker C."/>
            <person name="Pinto D."/>
            <person name="Vollmers J."/>
            <person name="Rivas-Marin E."/>
            <person name="Kohn T."/>
            <person name="Peeters S.H."/>
            <person name="Heuer A."/>
            <person name="Rast P."/>
            <person name="Oberbeckmann S."/>
            <person name="Bunk B."/>
            <person name="Jeske O."/>
            <person name="Meyerdierks A."/>
            <person name="Storesund J.E."/>
            <person name="Kallscheuer N."/>
            <person name="Luecker S."/>
            <person name="Lage O.M."/>
            <person name="Pohl T."/>
            <person name="Merkel B.J."/>
            <person name="Hornburger P."/>
            <person name="Mueller R.-W."/>
            <person name="Bruemmer F."/>
            <person name="Labrenz M."/>
            <person name="Spormann A.M."/>
            <person name="Op Den Camp H."/>
            <person name="Overmann J."/>
            <person name="Amann R."/>
            <person name="Jetten M.S.M."/>
            <person name="Mascher T."/>
            <person name="Medema M.H."/>
            <person name="Devos D.P."/>
            <person name="Kaster A.-K."/>
            <person name="Ovreas L."/>
            <person name="Rohde M."/>
            <person name="Galperin M.Y."/>
            <person name="Jogler C."/>
        </authorList>
    </citation>
    <scope>NUCLEOTIDE SEQUENCE [LARGE SCALE GENOMIC DNA]</scope>
    <source>
        <strain evidence="4 5">KOR34</strain>
    </source>
</reference>
<dbReference type="InterPro" id="IPR045584">
    <property type="entry name" value="Pilin-like"/>
</dbReference>
<dbReference type="SUPFAM" id="SSF51126">
    <property type="entry name" value="Pectin lyase-like"/>
    <property type="match status" value="1"/>
</dbReference>
<feature type="transmembrane region" description="Helical" evidence="1">
    <location>
        <begin position="529"/>
        <end position="550"/>
    </location>
</feature>
<organism evidence="4 5">
    <name type="scientific">Posidoniimonas corsicana</name>
    <dbReference type="NCBI Taxonomy" id="1938618"/>
    <lineage>
        <taxon>Bacteria</taxon>
        <taxon>Pseudomonadati</taxon>
        <taxon>Planctomycetota</taxon>
        <taxon>Planctomycetia</taxon>
        <taxon>Pirellulales</taxon>
        <taxon>Lacipirellulaceae</taxon>
        <taxon>Posidoniimonas</taxon>
    </lineage>
</organism>
<name>A0A5C5VBN1_9BACT</name>
<protein>
    <recommendedName>
        <fullName evidence="3">DUF1559 domain-containing protein</fullName>
    </recommendedName>
</protein>
<evidence type="ECO:0000256" key="1">
    <source>
        <dbReference type="SAM" id="Phobius"/>
    </source>
</evidence>
<dbReference type="NCBIfam" id="TIGR02532">
    <property type="entry name" value="IV_pilin_GFxxxE"/>
    <property type="match status" value="1"/>
</dbReference>
<dbReference type="Pfam" id="PF07963">
    <property type="entry name" value="N_methyl"/>
    <property type="match status" value="1"/>
</dbReference>
<proteinExistence type="predicted"/>
<dbReference type="InterPro" id="IPR012902">
    <property type="entry name" value="N_methyl_site"/>
</dbReference>
<dbReference type="SUPFAM" id="SSF54523">
    <property type="entry name" value="Pili subunits"/>
    <property type="match status" value="1"/>
</dbReference>
<keyword evidence="1" id="KW-0812">Transmembrane</keyword>
<evidence type="ECO:0000256" key="2">
    <source>
        <dbReference type="SAM" id="SignalP"/>
    </source>
</evidence>
<dbReference type="InterPro" id="IPR027558">
    <property type="entry name" value="Pre_pil_HX9DG_C"/>
</dbReference>
<dbReference type="PANTHER" id="PTHR30093:SF2">
    <property type="entry name" value="TYPE II SECRETION SYSTEM PROTEIN H"/>
    <property type="match status" value="1"/>
</dbReference>
<evidence type="ECO:0000259" key="3">
    <source>
        <dbReference type="Pfam" id="PF07596"/>
    </source>
</evidence>
<evidence type="ECO:0000313" key="5">
    <source>
        <dbReference type="Proteomes" id="UP000316714"/>
    </source>
</evidence>
<dbReference type="InterPro" id="IPR011453">
    <property type="entry name" value="DUF1559"/>
</dbReference>
<dbReference type="PANTHER" id="PTHR30093">
    <property type="entry name" value="GENERAL SECRETION PATHWAY PROTEIN G"/>
    <property type="match status" value="1"/>
</dbReference>
<dbReference type="Pfam" id="PF07596">
    <property type="entry name" value="SBP_bac_10"/>
    <property type="match status" value="1"/>
</dbReference>
<feature type="domain" description="DUF1559" evidence="3">
    <location>
        <begin position="548"/>
        <end position="800"/>
    </location>
</feature>
<sequence length="819" mass="87241" precursor="true">MLLLRPLSACVRAIAALAALLATGVSYAQTPGVPEIITSSFLFQAPEDVLFADIGGLVPGQEHDQYLVGGPVNLDGRLDLNFINGYQPALGDEVTLILGGGGIDGQFASYLFTSPPPPDVAAQLVYDSNEFRVQFVAPNGDVALQSPQSVVNWFVGENWTNGLTPTSTDLIRLTNIPGAENQVVQVGSPAGGQASAFVHELFIEGDGPRVMTLRVDSSAATLSSSRAINVMSNGVLDINQGRVVTSELNLRPGGAVRMRGGQLVTGAATVNIASEFLGNGEITGLVSVASGGLVSPGDVRTGIGEFQIQGDYQQSTGGELHMDVFENTPGEIDHLDVAGQVELGGSLMVDFSQLKAPVPGEEFELISAGDLMVEKQFDQVDIDGLLPFDMFAAPQYSTTSMSMVIAETGDMNFDGSFDKDDVDLFVLALRNRDAYFNYDLDGYPIGFSADYTGDTNANGHLDFGDIDLFVAKLPSPAAEYAAVRLGLIAVPEPGSAVLAALAAAPLVGRRRRMKGSSPPMSRGFTLVELLVVIAIISVLIALLLPAVQMAREAARRSTCKNNLKQQGLALLLHHDQRGSLPPGTLLPSRSQDIGAPWRVLVLPYLEQEPLFESISAVEDKRASDYGGMRNTGPREMELNVFRCPSQPTLDGSNVTSHYDAIAGAAGDVGAWTAGEATCGDIMQNGVMYPESRVKISRITDGTSHTLAVGERTYIFHHWLHGANWAGSGGNYSRICMGSSRNVVYPINATRDSFGYALIHHGAPGERKLPLNDLEFASEHPGGASFLMTDGSVQFLQEDLDINILRALATRDGDEVVQRD</sequence>
<dbReference type="PROSITE" id="PS00409">
    <property type="entry name" value="PROKAR_NTER_METHYL"/>
    <property type="match status" value="1"/>
</dbReference>
<feature type="signal peptide" evidence="2">
    <location>
        <begin position="1"/>
        <end position="28"/>
    </location>
</feature>
<dbReference type="InterPro" id="IPR011050">
    <property type="entry name" value="Pectin_lyase_fold/virulence"/>
</dbReference>
<feature type="chain" id="PRO_5022756000" description="DUF1559 domain-containing protein" evidence="2">
    <location>
        <begin position="29"/>
        <end position="819"/>
    </location>
</feature>
<keyword evidence="5" id="KW-1185">Reference proteome</keyword>
<keyword evidence="2" id="KW-0732">Signal</keyword>
<dbReference type="EMBL" id="SIHJ01000001">
    <property type="protein sequence ID" value="TWT35420.1"/>
    <property type="molecule type" value="Genomic_DNA"/>
</dbReference>
<gene>
    <name evidence="4" type="ORF">KOR34_03110</name>
</gene>
<dbReference type="RefSeq" id="WP_197531045.1">
    <property type="nucleotide sequence ID" value="NZ_SIHJ01000001.1"/>
</dbReference>